<dbReference type="SMART" id="SM00209">
    <property type="entry name" value="TSP1"/>
    <property type="match status" value="1"/>
</dbReference>
<dbReference type="Proteomes" id="UP001046870">
    <property type="component" value="Chromosome 18"/>
</dbReference>
<dbReference type="PROSITE" id="PS50092">
    <property type="entry name" value="TSP1"/>
    <property type="match status" value="1"/>
</dbReference>
<dbReference type="InterPro" id="IPR036383">
    <property type="entry name" value="TSP1_rpt_sf"/>
</dbReference>
<proteinExistence type="inferred from homology"/>
<protein>
    <recommendedName>
        <fullName evidence="7">AMOP domain-containing protein</fullName>
    </recommendedName>
</protein>
<feature type="region of interest" description="Disordered" evidence="6">
    <location>
        <begin position="78"/>
        <end position="102"/>
    </location>
</feature>
<comment type="subcellular location">
    <subcellularLocation>
        <location evidence="1">Secreted</location>
    </subcellularLocation>
</comment>
<evidence type="ECO:0000256" key="5">
    <source>
        <dbReference type="ARBA" id="ARBA00023157"/>
    </source>
</evidence>
<dbReference type="InterPro" id="IPR005533">
    <property type="entry name" value="AMOP_dom"/>
</dbReference>
<dbReference type="FunFam" id="2.20.100.10:FF:000033">
    <property type="entry name" value="Isthmin 1"/>
    <property type="match status" value="1"/>
</dbReference>
<feature type="domain" description="AMOP" evidence="7">
    <location>
        <begin position="293"/>
        <end position="456"/>
    </location>
</feature>
<dbReference type="OrthoDB" id="9930623at2759"/>
<gene>
    <name evidence="8" type="ORF">MATL_G00207380</name>
</gene>
<dbReference type="PROSITE" id="PS50856">
    <property type="entry name" value="AMOP"/>
    <property type="match status" value="1"/>
</dbReference>
<dbReference type="SUPFAM" id="SSF82895">
    <property type="entry name" value="TSP-1 type 1 repeat"/>
    <property type="match status" value="1"/>
</dbReference>
<evidence type="ECO:0000256" key="3">
    <source>
        <dbReference type="ARBA" id="ARBA00022525"/>
    </source>
</evidence>
<comment type="similarity">
    <text evidence="2">Belongs to the isthmin family.</text>
</comment>
<organism evidence="8 9">
    <name type="scientific">Megalops atlanticus</name>
    <name type="common">Tarpon</name>
    <name type="synonym">Clupea gigantea</name>
    <dbReference type="NCBI Taxonomy" id="7932"/>
    <lineage>
        <taxon>Eukaryota</taxon>
        <taxon>Metazoa</taxon>
        <taxon>Chordata</taxon>
        <taxon>Craniata</taxon>
        <taxon>Vertebrata</taxon>
        <taxon>Euteleostomi</taxon>
        <taxon>Actinopterygii</taxon>
        <taxon>Neopterygii</taxon>
        <taxon>Teleostei</taxon>
        <taxon>Elopiformes</taxon>
        <taxon>Megalopidae</taxon>
        <taxon>Megalops</taxon>
    </lineage>
</organism>
<dbReference type="SMART" id="SM00723">
    <property type="entry name" value="AMOP"/>
    <property type="match status" value="1"/>
</dbReference>
<accession>A0A9D3PL33</accession>
<name>A0A9D3PL33_MEGAT</name>
<evidence type="ECO:0000256" key="2">
    <source>
        <dbReference type="ARBA" id="ARBA00010198"/>
    </source>
</evidence>
<keyword evidence="9" id="KW-1185">Reference proteome</keyword>
<dbReference type="AlphaFoldDB" id="A0A9D3PL33"/>
<evidence type="ECO:0000256" key="4">
    <source>
        <dbReference type="ARBA" id="ARBA00022729"/>
    </source>
</evidence>
<dbReference type="Pfam" id="PF03782">
    <property type="entry name" value="AMOP"/>
    <property type="match status" value="1"/>
</dbReference>
<evidence type="ECO:0000313" key="8">
    <source>
        <dbReference type="EMBL" id="KAG7461184.1"/>
    </source>
</evidence>
<dbReference type="PANTHER" id="PTHR10239">
    <property type="entry name" value="ISTHMIN-2"/>
    <property type="match status" value="1"/>
</dbReference>
<evidence type="ECO:0000256" key="6">
    <source>
        <dbReference type="SAM" id="MobiDB-lite"/>
    </source>
</evidence>
<dbReference type="InterPro" id="IPR051867">
    <property type="entry name" value="Angio_Inhib/Adhesion_GPCR"/>
</dbReference>
<evidence type="ECO:0000313" key="9">
    <source>
        <dbReference type="Proteomes" id="UP001046870"/>
    </source>
</evidence>
<keyword evidence="3" id="KW-0964">Secreted</keyword>
<dbReference type="Gene3D" id="2.20.100.10">
    <property type="entry name" value="Thrombospondin type-1 (TSP1) repeat"/>
    <property type="match status" value="1"/>
</dbReference>
<dbReference type="GO" id="GO:0005576">
    <property type="term" value="C:extracellular region"/>
    <property type="evidence" value="ECO:0007669"/>
    <property type="project" value="UniProtKB-SubCell"/>
</dbReference>
<feature type="compositionally biased region" description="Basic residues" evidence="6">
    <location>
        <begin position="78"/>
        <end position="88"/>
    </location>
</feature>
<dbReference type="EMBL" id="JAFDVH010000018">
    <property type="protein sequence ID" value="KAG7461184.1"/>
    <property type="molecule type" value="Genomic_DNA"/>
</dbReference>
<evidence type="ECO:0000256" key="1">
    <source>
        <dbReference type="ARBA" id="ARBA00004613"/>
    </source>
</evidence>
<evidence type="ECO:0000259" key="7">
    <source>
        <dbReference type="PROSITE" id="PS50856"/>
    </source>
</evidence>
<comment type="caution">
    <text evidence="8">The sequence shown here is derived from an EMBL/GenBank/DDBJ whole genome shotgun (WGS) entry which is preliminary data.</text>
</comment>
<sequence>MIKVRAIALVLWLASVTPILVFVNGFPAKQHMNSSPQLKSGVFSEQTQAQTPTRGVHQGLDVLQQQNQVQSALSTLHRHKRRWPHPHQRPAGVLPKPEPEEETRPFLLDLKNFPDLTSADRSSQNPNIQVTIEVVDEPQTDNGMELPESRRDRPRSSELWVGNRKLFWPLFWGYSDSGEDGTGRMSLEDTAEDYTLEYDGEESALSGVGGDWDRQWNKGWEPKDNYEDEDEEEWSAWSPCSTTCGQGNQKRTRSCGYSCIATETRTCDVQRCPGDTNAVTELIPYETENGTEILSADVDSCEKWLNCKSDFLQRYLQQVLTELPSCPCAFPSEVAYGAVDIFDDALRKTYRWRDASSQKERLDIYKPTARFCVRSSLAVDSGTLAAQHCCYDDRLRLITRGKGAGTPDLISTEFSPELHFKVDILPWILCKGDWTRFHAVRPPNNGRRCTENPHQDVFMNELEEAREY</sequence>
<dbReference type="InterPro" id="IPR000884">
    <property type="entry name" value="TSP1_rpt"/>
</dbReference>
<dbReference type="PANTHER" id="PTHR10239:SF28">
    <property type="entry name" value="ISTHMIN-2"/>
    <property type="match status" value="1"/>
</dbReference>
<reference evidence="8" key="1">
    <citation type="submission" date="2021-01" db="EMBL/GenBank/DDBJ databases">
        <authorList>
            <person name="Zahm M."/>
            <person name="Roques C."/>
            <person name="Cabau C."/>
            <person name="Klopp C."/>
            <person name="Donnadieu C."/>
            <person name="Jouanno E."/>
            <person name="Lampietro C."/>
            <person name="Louis A."/>
            <person name="Herpin A."/>
            <person name="Echchiki A."/>
            <person name="Berthelot C."/>
            <person name="Parey E."/>
            <person name="Roest-Crollius H."/>
            <person name="Braasch I."/>
            <person name="Postlethwait J."/>
            <person name="Bobe J."/>
            <person name="Montfort J."/>
            <person name="Bouchez O."/>
            <person name="Begum T."/>
            <person name="Mejri S."/>
            <person name="Adams A."/>
            <person name="Chen W.-J."/>
            <person name="Guiguen Y."/>
        </authorList>
    </citation>
    <scope>NUCLEOTIDE SEQUENCE</scope>
    <source>
        <strain evidence="8">YG-15Mar2019-1</strain>
        <tissue evidence="8">Brain</tissue>
    </source>
</reference>
<dbReference type="Pfam" id="PF00090">
    <property type="entry name" value="TSP_1"/>
    <property type="match status" value="1"/>
</dbReference>
<keyword evidence="4" id="KW-0732">Signal</keyword>
<keyword evidence="5" id="KW-1015">Disulfide bond</keyword>